<evidence type="ECO:0000313" key="8">
    <source>
        <dbReference type="Proteomes" id="UP000305362"/>
    </source>
</evidence>
<dbReference type="Proteomes" id="UP000307169">
    <property type="component" value="Unassembled WGS sequence"/>
</dbReference>
<evidence type="ECO:0000313" key="10">
    <source>
        <dbReference type="Proteomes" id="UP000307169"/>
    </source>
</evidence>
<keyword evidence="6" id="KW-0396">Initiation factor</keyword>
<evidence type="ECO:0000313" key="9">
    <source>
        <dbReference type="Proteomes" id="UP000305647"/>
    </source>
</evidence>
<dbReference type="EMBL" id="SPRC01000039">
    <property type="protein sequence ID" value="TIB76969.1"/>
    <property type="molecule type" value="Genomic_DNA"/>
</dbReference>
<accession>A0A4T0NK21</accession>
<dbReference type="Proteomes" id="UP000305647">
    <property type="component" value="Unassembled WGS sequence"/>
</dbReference>
<dbReference type="Proteomes" id="UP000309601">
    <property type="component" value="Unassembled WGS sequence"/>
</dbReference>
<evidence type="ECO:0000313" key="3">
    <source>
        <dbReference type="EMBL" id="TIB76969.1"/>
    </source>
</evidence>
<name>A0A4T0NK21_9BASI</name>
<dbReference type="PANTHER" id="PTHR12790:SF0">
    <property type="entry name" value="RNA POLYMERASE I-SPECIFIC TRANSCRIPTION INITIATION FACTOR RRN3-RELATED"/>
    <property type="match status" value="1"/>
</dbReference>
<proteinExistence type="inferred from homology"/>
<dbReference type="OrthoDB" id="26970at2759"/>
<dbReference type="GO" id="GO:0003743">
    <property type="term" value="F:translation initiation factor activity"/>
    <property type="evidence" value="ECO:0007669"/>
    <property type="project" value="UniProtKB-KW"/>
</dbReference>
<feature type="region of interest" description="Disordered" evidence="2">
    <location>
        <begin position="638"/>
        <end position="663"/>
    </location>
</feature>
<evidence type="ECO:0000313" key="5">
    <source>
        <dbReference type="EMBL" id="TIC28033.1"/>
    </source>
</evidence>
<gene>
    <name evidence="7" type="ORF">E3Q02_04122</name>
    <name evidence="6" type="ORF">E3Q03_04125</name>
    <name evidence="5" type="ORF">E3Q10_03402</name>
    <name evidence="4" type="ORF">E3Q17_03128</name>
    <name evidence="3" type="ORF">E3Q22_03264</name>
</gene>
<dbReference type="Pfam" id="PF05327">
    <property type="entry name" value="RRN3"/>
    <property type="match status" value="1"/>
</dbReference>
<dbReference type="AlphaFoldDB" id="A0A4T0NK21"/>
<dbReference type="EMBL" id="SPRH01000041">
    <property type="protein sequence ID" value="TIB98099.1"/>
    <property type="molecule type" value="Genomic_DNA"/>
</dbReference>
<dbReference type="GO" id="GO:0005634">
    <property type="term" value="C:nucleus"/>
    <property type="evidence" value="ECO:0007669"/>
    <property type="project" value="TreeGrafter"/>
</dbReference>
<sequence>MSLVASPSKGVKRTRDGKRLEDNEQDVIIKTKSNVLVGKFYVSFVNDALEKKKEGEIGPYDELISQFTSTDIQEFEKLKPWLDALSNVVSQLDKSHLSLVEAIMSISWTVSSHSFVQTYKTFVFMLVSAHPGYIKLLLGKLIKGFTHQANSKALEKLSEEDKNNLKRRTVFDRSHNLLIKLLDLVPTLPSLLQPILIRHFPHKRENKVQQVTYMKNLLSIINYCPALSDEIFGLIVDRTIQIDVEIQVELEDLDDELEDETEAIFETEPDIFERAVGRTYSDEESSDDSDDENLDFLSDLSSDDGLSDDSQDAPMQVSAIKDLVQKLDDMLLILFEHLEKTRQNTQELQLNQFSTLLSVFERTILPTFRSRYTQFTLFKYSSYDAHFADVFQGMLLSKAIFQSDEPSVTRIVAASYLASYVSRARFIDSDSTKRVVGLMCDYIGNELDNVPQPITNFKLNTYSVWFAIVQAVFYIFCFRWRDLMLSNDDETIFDHAEALPIGGNTWIPGLDVLQRAILSPLNPLKVCASTVVNQFAKVSQFAGFLYCHSIIESNKRSDVTPSSMSSLSTSLLGVTQSQSAEPYQKDTQTRSLAVSKNNGTEIELDSFFPFDPYRLPRTQKYISSIYRNWDEVAIIDEEDDSDDESEHLSKSNPSQSLGKSLEAMSISPLAGNNAFQMYR</sequence>
<evidence type="ECO:0000313" key="6">
    <source>
        <dbReference type="EMBL" id="TIC58768.1"/>
    </source>
</evidence>
<dbReference type="Proteomes" id="UP000305362">
    <property type="component" value="Unassembled WGS sequence"/>
</dbReference>
<reference evidence="8 9" key="1">
    <citation type="submission" date="2019-03" db="EMBL/GenBank/DDBJ databases">
        <title>Sequencing 25 genomes of Wallemia mellicola.</title>
        <authorList>
            <person name="Gostincar C."/>
        </authorList>
    </citation>
    <scope>NUCLEOTIDE SEQUENCE [LARGE SCALE GENOMIC DNA]</scope>
    <source>
        <strain evidence="4 10">EXF-1262</strain>
        <strain evidence="7 11">EXF-1274</strain>
        <strain evidence="6 8">EXF-1277</strain>
        <strain evidence="3 12">EXF-6152</strain>
        <strain evidence="5 9">EXF-8738</strain>
    </source>
</reference>
<dbReference type="OMA" id="VCSPAIV"/>
<evidence type="ECO:0000313" key="4">
    <source>
        <dbReference type="EMBL" id="TIB98099.1"/>
    </source>
</evidence>
<evidence type="ECO:0000313" key="11">
    <source>
        <dbReference type="Proteomes" id="UP000309601"/>
    </source>
</evidence>
<comment type="caution">
    <text evidence="6">The sequence shown here is derived from an EMBL/GenBank/DDBJ whole genome shotgun (WGS) entry which is preliminary data.</text>
</comment>
<protein>
    <submittedName>
        <fullName evidence="6">RNA polymerase I-specific transcription initiation factor RRN3</fullName>
    </submittedName>
</protein>
<keyword evidence="6" id="KW-0648">Protein biosynthesis</keyword>
<evidence type="ECO:0000313" key="7">
    <source>
        <dbReference type="EMBL" id="TIC60871.1"/>
    </source>
</evidence>
<evidence type="ECO:0000256" key="1">
    <source>
        <dbReference type="ARBA" id="ARBA00010098"/>
    </source>
</evidence>
<dbReference type="Proteomes" id="UP000310685">
    <property type="component" value="Unassembled WGS sequence"/>
</dbReference>
<dbReference type="EMBL" id="SPRW01000072">
    <property type="protein sequence ID" value="TIC60871.1"/>
    <property type="molecule type" value="Genomic_DNA"/>
</dbReference>
<dbReference type="GO" id="GO:0006361">
    <property type="term" value="P:transcription initiation at RNA polymerase I promoter"/>
    <property type="evidence" value="ECO:0007669"/>
    <property type="project" value="InterPro"/>
</dbReference>
<organism evidence="6 8">
    <name type="scientific">Wallemia mellicola</name>
    <dbReference type="NCBI Taxonomy" id="1708541"/>
    <lineage>
        <taxon>Eukaryota</taxon>
        <taxon>Fungi</taxon>
        <taxon>Dikarya</taxon>
        <taxon>Basidiomycota</taxon>
        <taxon>Wallemiomycotina</taxon>
        <taxon>Wallemiomycetes</taxon>
        <taxon>Wallemiales</taxon>
        <taxon>Wallemiaceae</taxon>
        <taxon>Wallemia</taxon>
    </lineage>
</organism>
<dbReference type="EMBL" id="SPRO01000046">
    <property type="protein sequence ID" value="TIC28033.1"/>
    <property type="molecule type" value="Genomic_DNA"/>
</dbReference>
<dbReference type="GO" id="GO:0001042">
    <property type="term" value="F:RNA polymerase I core binding"/>
    <property type="evidence" value="ECO:0007669"/>
    <property type="project" value="TreeGrafter"/>
</dbReference>
<dbReference type="InterPro" id="IPR007991">
    <property type="entry name" value="RNA_pol_I_trans_ini_fac_RRN3"/>
</dbReference>
<comment type="similarity">
    <text evidence="1">Belongs to the RRN3 family.</text>
</comment>
<dbReference type="EMBL" id="SPRV01000077">
    <property type="protein sequence ID" value="TIC58768.1"/>
    <property type="molecule type" value="Genomic_DNA"/>
</dbReference>
<dbReference type="GO" id="GO:0001181">
    <property type="term" value="F:RNA polymerase I general transcription initiation factor activity"/>
    <property type="evidence" value="ECO:0007669"/>
    <property type="project" value="InterPro"/>
</dbReference>
<evidence type="ECO:0000313" key="12">
    <source>
        <dbReference type="Proteomes" id="UP000310685"/>
    </source>
</evidence>
<dbReference type="PANTHER" id="PTHR12790">
    <property type="entry name" value="TRANSCRIPTION INITIATION FACTOR IA RRN3"/>
    <property type="match status" value="1"/>
</dbReference>
<evidence type="ECO:0000256" key="2">
    <source>
        <dbReference type="SAM" id="MobiDB-lite"/>
    </source>
</evidence>